<dbReference type="SUPFAM" id="SSF52777">
    <property type="entry name" value="CoA-dependent acyltransferases"/>
    <property type="match status" value="2"/>
</dbReference>
<dbReference type="InterPro" id="IPR010071">
    <property type="entry name" value="AA_adenyl_dom"/>
</dbReference>
<keyword evidence="3" id="KW-0597">Phosphoprotein</keyword>
<proteinExistence type="predicted"/>
<organism evidence="5 6">
    <name type="scientific">Streptomyces stramineus</name>
    <dbReference type="NCBI Taxonomy" id="173861"/>
    <lineage>
        <taxon>Bacteria</taxon>
        <taxon>Bacillati</taxon>
        <taxon>Actinomycetota</taxon>
        <taxon>Actinomycetes</taxon>
        <taxon>Kitasatosporales</taxon>
        <taxon>Streptomycetaceae</taxon>
        <taxon>Streptomyces</taxon>
    </lineage>
</organism>
<comment type="cofactor">
    <cofactor evidence="1">
        <name>pantetheine 4'-phosphate</name>
        <dbReference type="ChEBI" id="CHEBI:47942"/>
    </cofactor>
</comment>
<dbReference type="Proteomes" id="UP001499895">
    <property type="component" value="Unassembled WGS sequence"/>
</dbReference>
<evidence type="ECO:0000256" key="3">
    <source>
        <dbReference type="ARBA" id="ARBA00022553"/>
    </source>
</evidence>
<dbReference type="InterPro" id="IPR000873">
    <property type="entry name" value="AMP-dep_synth/lig_dom"/>
</dbReference>
<evidence type="ECO:0000313" key="6">
    <source>
        <dbReference type="Proteomes" id="UP001499895"/>
    </source>
</evidence>
<dbReference type="NCBIfam" id="TIGR01733">
    <property type="entry name" value="AA-adenyl-dom"/>
    <property type="match status" value="1"/>
</dbReference>
<dbReference type="SUPFAM" id="SSF56801">
    <property type="entry name" value="Acetyl-CoA synthetase-like"/>
    <property type="match status" value="1"/>
</dbReference>
<dbReference type="EMBL" id="BAAAHB010000001">
    <property type="protein sequence ID" value="GAA0442562.1"/>
    <property type="molecule type" value="Genomic_DNA"/>
</dbReference>
<reference evidence="6" key="1">
    <citation type="journal article" date="2019" name="Int. J. Syst. Evol. Microbiol.">
        <title>The Global Catalogue of Microorganisms (GCM) 10K type strain sequencing project: providing services to taxonomists for standard genome sequencing and annotation.</title>
        <authorList>
            <consortium name="The Broad Institute Genomics Platform"/>
            <consortium name="The Broad Institute Genome Sequencing Center for Infectious Disease"/>
            <person name="Wu L."/>
            <person name="Ma J."/>
        </authorList>
    </citation>
    <scope>NUCLEOTIDE SEQUENCE [LARGE SCALE GENOMIC DNA]</scope>
    <source>
        <strain evidence="6">JCM 10649</strain>
    </source>
</reference>
<dbReference type="PANTHER" id="PTHR45527">
    <property type="entry name" value="NONRIBOSOMAL PEPTIDE SYNTHETASE"/>
    <property type="match status" value="1"/>
</dbReference>
<dbReference type="PROSITE" id="PS00455">
    <property type="entry name" value="AMP_BINDING"/>
    <property type="match status" value="1"/>
</dbReference>
<keyword evidence="2" id="KW-0596">Phosphopantetheine</keyword>
<dbReference type="InterPro" id="IPR045851">
    <property type="entry name" value="AMP-bd_C_sf"/>
</dbReference>
<dbReference type="Gene3D" id="3.40.50.12780">
    <property type="entry name" value="N-terminal domain of ligase-like"/>
    <property type="match status" value="1"/>
</dbReference>
<feature type="domain" description="Carrier" evidence="4">
    <location>
        <begin position="527"/>
        <end position="602"/>
    </location>
</feature>
<dbReference type="Pfam" id="PF00501">
    <property type="entry name" value="AMP-binding"/>
    <property type="match status" value="1"/>
</dbReference>
<dbReference type="PROSITE" id="PS50075">
    <property type="entry name" value="CARRIER"/>
    <property type="match status" value="1"/>
</dbReference>
<dbReference type="InterPro" id="IPR009081">
    <property type="entry name" value="PP-bd_ACP"/>
</dbReference>
<evidence type="ECO:0000259" key="4">
    <source>
        <dbReference type="PROSITE" id="PS50075"/>
    </source>
</evidence>
<evidence type="ECO:0000256" key="2">
    <source>
        <dbReference type="ARBA" id="ARBA00022450"/>
    </source>
</evidence>
<accession>A0ABP3J5L4</accession>
<evidence type="ECO:0000313" key="5">
    <source>
        <dbReference type="EMBL" id="GAA0442562.1"/>
    </source>
</evidence>
<evidence type="ECO:0000256" key="1">
    <source>
        <dbReference type="ARBA" id="ARBA00001957"/>
    </source>
</evidence>
<dbReference type="PANTHER" id="PTHR45527:SF1">
    <property type="entry name" value="FATTY ACID SYNTHASE"/>
    <property type="match status" value="1"/>
</dbReference>
<dbReference type="Pfam" id="PF00550">
    <property type="entry name" value="PP-binding"/>
    <property type="match status" value="1"/>
</dbReference>
<dbReference type="InterPro" id="IPR025110">
    <property type="entry name" value="AMP-bd_C"/>
</dbReference>
<dbReference type="Pfam" id="PF13193">
    <property type="entry name" value="AMP-binding_C"/>
    <property type="match status" value="1"/>
</dbReference>
<name>A0ABP3J5L4_9ACTN</name>
<dbReference type="SUPFAM" id="SSF47336">
    <property type="entry name" value="ACP-like"/>
    <property type="match status" value="1"/>
</dbReference>
<dbReference type="InterPro" id="IPR036736">
    <property type="entry name" value="ACP-like_sf"/>
</dbReference>
<dbReference type="InterPro" id="IPR006162">
    <property type="entry name" value="Ppantetheine_attach_site"/>
</dbReference>
<dbReference type="PROSITE" id="PS00012">
    <property type="entry name" value="PHOSPHOPANTETHEINE"/>
    <property type="match status" value="1"/>
</dbReference>
<dbReference type="InterPro" id="IPR023213">
    <property type="entry name" value="CAT-like_dom_sf"/>
</dbReference>
<dbReference type="Gene3D" id="3.30.559.10">
    <property type="entry name" value="Chloramphenicol acetyltransferase-like domain"/>
    <property type="match status" value="1"/>
</dbReference>
<keyword evidence="6" id="KW-1185">Reference proteome</keyword>
<dbReference type="Gene3D" id="3.30.300.30">
    <property type="match status" value="1"/>
</dbReference>
<dbReference type="RefSeq" id="WP_344083793.1">
    <property type="nucleotide sequence ID" value="NZ_BAAAHB010000001.1"/>
</dbReference>
<protein>
    <recommendedName>
        <fullName evidence="4">Carrier domain-containing protein</fullName>
    </recommendedName>
</protein>
<comment type="caution">
    <text evidence="5">The sequence shown here is derived from an EMBL/GenBank/DDBJ whole genome shotgun (WGS) entry which is preliminary data.</text>
</comment>
<dbReference type="Gene3D" id="1.10.1200.10">
    <property type="entry name" value="ACP-like"/>
    <property type="match status" value="1"/>
</dbReference>
<dbReference type="InterPro" id="IPR042099">
    <property type="entry name" value="ANL_N_sf"/>
</dbReference>
<dbReference type="Gene3D" id="3.30.559.30">
    <property type="entry name" value="Nonribosomal peptide synthetase, condensation domain"/>
    <property type="match status" value="1"/>
</dbReference>
<dbReference type="Pfam" id="PF00668">
    <property type="entry name" value="Condensation"/>
    <property type="match status" value="1"/>
</dbReference>
<gene>
    <name evidence="5" type="ORF">GCM10009544_01640</name>
</gene>
<dbReference type="InterPro" id="IPR020845">
    <property type="entry name" value="AMP-binding_CS"/>
</dbReference>
<dbReference type="InterPro" id="IPR001242">
    <property type="entry name" value="Condensation_dom"/>
</dbReference>
<sequence length="1050" mass="112837">MHPSSSPSAPPSRPDPCDPYVHGERIEQVVAHHARLRPADIAVQQGHDLLTYGELARRADSVAAALRERGVSAGGRVAVRMARSPELVVALLGVLRAGAAYVATDPEWPHARVLDTVRGTGTELFITEEPVPGVDKEIPAVPLGTLLMGDPAAAPPPELDGTRTASIFYTSGSTGRPKGVLSPHRGTLRTLVNCPSIPLDSGSVFLQAAPLPWDALSLELWAPLLNGGRSVLLEAGSATLDAEQLERVVRLGVNSLWLTSSLFGVLAEERPDLFGRLRLLLVGGERVPVAAARRVLRRFPELHMVNGYGPAEATIFATHHIIRPEDVAEDSAEIPIGTPLPRTAVALLDPGGRLVPDGEPGEGELAIGGDGVALGYADNPEETERRFFHADGTRYYRTGDLAVRDAEGLLRYRGRIDHQFKIRGVRIEAGEVESVLESHPEITAVCALPVETAPGRRALAAAYATTHGQPLDAAELRAFAARHLLDAMVPTVLPHLDRLPLTGNGKTDRTAVARSAQQVLGRLAVPEQTPRKADPLLAEVRDLLGLPALGRRDDLVLAGANSLDVIRLAARLGHRLNAGLTASDVYRLRTLQDIGAHCSTGAAVPAEVLPQPAGKEESDAPLSHAQQRFWLAEMSSPGAADNMIVLAYALTGPLDAQVLAEAVQDTVRLHPGLRTTYPWAGEAPVQRVLPLDEAGIGMELTAAPADATGLGLQELAEAVTADWWDRPFSLEHEVPLRVRLCRLAADRHLLCVQVHHIAFDGWSESVLVADLQAAYRARAAGPPPVRHEERLAYGRYSAWEETRLAEWAGNDLPFWQEELCRAPRPFLPAPTGGGEARRLETALRLDAETVGRLAKVSARHGGPPLTALVAGAARAIARTFATEDFALGSVTAGRFDPALENVIGYFVNPFGIRVSAGGDGDVDSLVGRVADRVVAGLAHTRTPFDELVRELAPDRGRHPWFQAFAVLQAEPPSGRLGDEVTMDPVRVRPPRTAVELMLEAVPAADGSWQLVILWREDGVEDIHVRRLAQELRTALTQISDLARRPSCTSS</sequence>